<sequence>MHILFLTPEYPHEATGASGGLGTSIKNLVIALVDKGVEVSVVVPYQDETRIIQENGWTLYKIASKKFSFANWFFYKRHVGKLINKYCQQKNVDLIEVPDWTGISAFMNLKTKICSRFNGSDAYFCELDGRKQSRRNFLLEKLNLKNALHYCSASSFTARRTRDIFKLHKPIRTIHNSIDHENFVPIQNDKDTQTILYFGTIIRKKGVLDLAAAFNKVASQNPKAKLIWLGKDAKDVFTGSSTIELVKEILDENAVTRTTFLSEIPYDQVQQEIAKATVICLPSYAEAFPMTWLESMSMEKAMVTSNIGWANEMVEDEVTGYTVTPENHELFANRILELLSDHKKRESFGKAARAKVIKEFSTQVIVDQNIDFYSKII</sequence>
<keyword evidence="3" id="KW-0808">Transferase</keyword>
<feature type="domain" description="Glycosyltransferase subfamily 4-like N-terminal" evidence="2">
    <location>
        <begin position="19"/>
        <end position="181"/>
    </location>
</feature>
<dbReference type="Pfam" id="PF00534">
    <property type="entry name" value="Glycos_transf_1"/>
    <property type="match status" value="1"/>
</dbReference>
<dbReference type="OrthoDB" id="502646at2"/>
<dbReference type="RefSeq" id="WP_126446751.1">
    <property type="nucleotide sequence ID" value="NZ_CP034549.1"/>
</dbReference>
<proteinExistence type="predicted"/>
<dbReference type="CDD" id="cd03801">
    <property type="entry name" value="GT4_PimA-like"/>
    <property type="match status" value="1"/>
</dbReference>
<name>A0A3S9MX78_9FLAO</name>
<evidence type="ECO:0000313" key="3">
    <source>
        <dbReference type="EMBL" id="AZQ43876.1"/>
    </source>
</evidence>
<reference evidence="3 4" key="1">
    <citation type="submission" date="2018-12" db="EMBL/GenBank/DDBJ databases">
        <title>Complete genome of Nonlabens sp. MJ115.</title>
        <authorList>
            <person name="Choi H.S."/>
            <person name="Jung J."/>
        </authorList>
    </citation>
    <scope>NUCLEOTIDE SEQUENCE [LARGE SCALE GENOMIC DNA]</scope>
    <source>
        <strain evidence="3 4">MJ115</strain>
    </source>
</reference>
<dbReference type="PANTHER" id="PTHR12526">
    <property type="entry name" value="GLYCOSYLTRANSFERASE"/>
    <property type="match status" value="1"/>
</dbReference>
<feature type="domain" description="Glycosyl transferase family 1" evidence="1">
    <location>
        <begin position="183"/>
        <end position="354"/>
    </location>
</feature>
<dbReference type="KEGG" id="noj:EJ995_06395"/>
<dbReference type="InterPro" id="IPR001296">
    <property type="entry name" value="Glyco_trans_1"/>
</dbReference>
<evidence type="ECO:0000259" key="2">
    <source>
        <dbReference type="Pfam" id="PF13439"/>
    </source>
</evidence>
<dbReference type="Pfam" id="PF13439">
    <property type="entry name" value="Glyco_transf_4"/>
    <property type="match status" value="1"/>
</dbReference>
<dbReference type="AlphaFoldDB" id="A0A3S9MX78"/>
<organism evidence="3 4">
    <name type="scientific">Nonlabens ponticola</name>
    <dbReference type="NCBI Taxonomy" id="2496866"/>
    <lineage>
        <taxon>Bacteria</taxon>
        <taxon>Pseudomonadati</taxon>
        <taxon>Bacteroidota</taxon>
        <taxon>Flavobacteriia</taxon>
        <taxon>Flavobacteriales</taxon>
        <taxon>Flavobacteriaceae</taxon>
        <taxon>Nonlabens</taxon>
    </lineage>
</organism>
<dbReference type="InterPro" id="IPR028098">
    <property type="entry name" value="Glyco_trans_4-like_N"/>
</dbReference>
<gene>
    <name evidence="3" type="ORF">EJ995_06395</name>
</gene>
<dbReference type="SUPFAM" id="SSF53756">
    <property type="entry name" value="UDP-Glycosyltransferase/glycogen phosphorylase"/>
    <property type="match status" value="1"/>
</dbReference>
<dbReference type="Gene3D" id="3.40.50.2000">
    <property type="entry name" value="Glycogen Phosphorylase B"/>
    <property type="match status" value="2"/>
</dbReference>
<protein>
    <submittedName>
        <fullName evidence="3">Glycosyltransferase family 1 protein</fullName>
    </submittedName>
</protein>
<keyword evidence="4" id="KW-1185">Reference proteome</keyword>
<evidence type="ECO:0000313" key="4">
    <source>
        <dbReference type="Proteomes" id="UP000279600"/>
    </source>
</evidence>
<dbReference type="Proteomes" id="UP000279600">
    <property type="component" value="Chromosome"/>
</dbReference>
<dbReference type="EMBL" id="CP034549">
    <property type="protein sequence ID" value="AZQ43876.1"/>
    <property type="molecule type" value="Genomic_DNA"/>
</dbReference>
<dbReference type="GO" id="GO:0016757">
    <property type="term" value="F:glycosyltransferase activity"/>
    <property type="evidence" value="ECO:0007669"/>
    <property type="project" value="InterPro"/>
</dbReference>
<evidence type="ECO:0000259" key="1">
    <source>
        <dbReference type="Pfam" id="PF00534"/>
    </source>
</evidence>
<accession>A0A3S9MX78</accession>